<dbReference type="InterPro" id="IPR050364">
    <property type="entry name" value="Cytochrome_P450_fung"/>
</dbReference>
<reference evidence="10 11" key="1">
    <citation type="submission" date="2024-02" db="EMBL/GenBank/DDBJ databases">
        <title>A draft genome for the cacao thread blight pathogen Marasmius crinis-equi.</title>
        <authorList>
            <person name="Cohen S.P."/>
            <person name="Baruah I.K."/>
            <person name="Amoako-Attah I."/>
            <person name="Bukari Y."/>
            <person name="Meinhardt L.W."/>
            <person name="Bailey B.A."/>
        </authorList>
    </citation>
    <scope>NUCLEOTIDE SEQUENCE [LARGE SCALE GENOMIC DNA]</scope>
    <source>
        <strain evidence="10 11">GH-76</strain>
    </source>
</reference>
<dbReference type="PROSITE" id="PS00086">
    <property type="entry name" value="CYTOCHROME_P450"/>
    <property type="match status" value="1"/>
</dbReference>
<evidence type="ECO:0000256" key="2">
    <source>
        <dbReference type="ARBA" id="ARBA00005179"/>
    </source>
</evidence>
<evidence type="ECO:0000256" key="8">
    <source>
        <dbReference type="ARBA" id="ARBA00023033"/>
    </source>
</evidence>
<dbReference type="InterPro" id="IPR002401">
    <property type="entry name" value="Cyt_P450_E_grp-I"/>
</dbReference>
<dbReference type="Gene3D" id="1.10.630.10">
    <property type="entry name" value="Cytochrome P450"/>
    <property type="match status" value="1"/>
</dbReference>
<dbReference type="Pfam" id="PF00067">
    <property type="entry name" value="p450"/>
    <property type="match status" value="2"/>
</dbReference>
<evidence type="ECO:0000256" key="3">
    <source>
        <dbReference type="ARBA" id="ARBA00010617"/>
    </source>
</evidence>
<dbReference type="SUPFAM" id="SSF48264">
    <property type="entry name" value="Cytochrome P450"/>
    <property type="match status" value="1"/>
</dbReference>
<gene>
    <name evidence="10" type="ORF">V5O48_002682</name>
</gene>
<accession>A0ABR3FV08</accession>
<comment type="pathway">
    <text evidence="2">Secondary metabolite biosynthesis.</text>
</comment>
<keyword evidence="4 9" id="KW-0349">Heme</keyword>
<dbReference type="Proteomes" id="UP001465976">
    <property type="component" value="Unassembled WGS sequence"/>
</dbReference>
<evidence type="ECO:0000256" key="1">
    <source>
        <dbReference type="ARBA" id="ARBA00001971"/>
    </source>
</evidence>
<evidence type="ECO:0000313" key="11">
    <source>
        <dbReference type="Proteomes" id="UP001465976"/>
    </source>
</evidence>
<proteinExistence type="inferred from homology"/>
<dbReference type="InterPro" id="IPR017972">
    <property type="entry name" value="Cyt_P450_CS"/>
</dbReference>
<evidence type="ECO:0000256" key="6">
    <source>
        <dbReference type="ARBA" id="ARBA00023002"/>
    </source>
</evidence>
<protein>
    <recommendedName>
        <fullName evidence="12">Cytochrome P450</fullName>
    </recommendedName>
</protein>
<organism evidence="10 11">
    <name type="scientific">Marasmius crinis-equi</name>
    <dbReference type="NCBI Taxonomy" id="585013"/>
    <lineage>
        <taxon>Eukaryota</taxon>
        <taxon>Fungi</taxon>
        <taxon>Dikarya</taxon>
        <taxon>Basidiomycota</taxon>
        <taxon>Agaricomycotina</taxon>
        <taxon>Agaricomycetes</taxon>
        <taxon>Agaricomycetidae</taxon>
        <taxon>Agaricales</taxon>
        <taxon>Marasmiineae</taxon>
        <taxon>Marasmiaceae</taxon>
        <taxon>Marasmius</taxon>
    </lineage>
</organism>
<dbReference type="PRINTS" id="PR00385">
    <property type="entry name" value="P450"/>
</dbReference>
<comment type="similarity">
    <text evidence="3 9">Belongs to the cytochrome P450 family.</text>
</comment>
<name>A0ABR3FV08_9AGAR</name>
<keyword evidence="5 9" id="KW-0479">Metal-binding</keyword>
<keyword evidence="6 9" id="KW-0560">Oxidoreductase</keyword>
<evidence type="ECO:0008006" key="12">
    <source>
        <dbReference type="Google" id="ProtNLM"/>
    </source>
</evidence>
<sequence length="529" mass="58186">MSLPLHLHEVIDFSDARVVASLAGLAAVPVIWTTLSGKKNLPPGPRPSPIVGNWLDIPAASDKPWLVYQEWSRKYQSDVVHFEVFGNHVIVINSQKAAKDLFDKKSALYGDRPRMTMINELVGLDWHFGFMAQGASWTTHRKMFSKDFNSAVVSKFLPLETKWNRIFLKNLLNDPQSFLTHTQHLASGLSLELSHGILVQESGKPDPFIGAATEALEGLGAAGLFGSFLVDYLPSRKCRIFIENLGLDQHILVKYVPSWFPLAGFQGIAKKYRVPVGVAGTVPFSVGKAAIEKGEAGPSMLSGLLETKSFDDDDVRRTTAATFANGSAATVTALNSFFLAMVLYPEVQARAQKELDTLLGGRLPDFPDENSLPYVTAIVKEVLRWNPAVPMAFPHRLTTDDSYNGYHLPAGTVVVPNTWAILHDPDVYGSDVDKFNPERFLTKDGKLNPEVPDPQVAFGYGRRVCPARHLALSTLFLNIATVLSAFEITQNGPRPSGEYTSGLLSYPVPFRCSIQPRSKAYEDLVSSST</sequence>
<evidence type="ECO:0000256" key="5">
    <source>
        <dbReference type="ARBA" id="ARBA00022723"/>
    </source>
</evidence>
<evidence type="ECO:0000256" key="9">
    <source>
        <dbReference type="RuleBase" id="RU000461"/>
    </source>
</evidence>
<dbReference type="InterPro" id="IPR001128">
    <property type="entry name" value="Cyt_P450"/>
</dbReference>
<dbReference type="PRINTS" id="PR00463">
    <property type="entry name" value="EP450I"/>
</dbReference>
<keyword evidence="11" id="KW-1185">Reference proteome</keyword>
<keyword evidence="7 9" id="KW-0408">Iron</keyword>
<evidence type="ECO:0000256" key="7">
    <source>
        <dbReference type="ARBA" id="ARBA00023004"/>
    </source>
</evidence>
<evidence type="ECO:0000256" key="4">
    <source>
        <dbReference type="ARBA" id="ARBA00022617"/>
    </source>
</evidence>
<comment type="cofactor">
    <cofactor evidence="1">
        <name>heme</name>
        <dbReference type="ChEBI" id="CHEBI:30413"/>
    </cofactor>
</comment>
<comment type="caution">
    <text evidence="10">The sequence shown here is derived from an EMBL/GenBank/DDBJ whole genome shotgun (WGS) entry which is preliminary data.</text>
</comment>
<dbReference type="CDD" id="cd11065">
    <property type="entry name" value="CYP64-like"/>
    <property type="match status" value="1"/>
</dbReference>
<evidence type="ECO:0000313" key="10">
    <source>
        <dbReference type="EMBL" id="KAL0579349.1"/>
    </source>
</evidence>
<dbReference type="PANTHER" id="PTHR46300">
    <property type="entry name" value="P450, PUTATIVE (EUROFUNG)-RELATED-RELATED"/>
    <property type="match status" value="1"/>
</dbReference>
<dbReference type="EMBL" id="JBAHYK010000063">
    <property type="protein sequence ID" value="KAL0579349.1"/>
    <property type="molecule type" value="Genomic_DNA"/>
</dbReference>
<dbReference type="InterPro" id="IPR036396">
    <property type="entry name" value="Cyt_P450_sf"/>
</dbReference>
<keyword evidence="8 9" id="KW-0503">Monooxygenase</keyword>
<dbReference type="PANTHER" id="PTHR46300:SF7">
    <property type="entry name" value="P450, PUTATIVE (EUROFUNG)-RELATED"/>
    <property type="match status" value="1"/>
</dbReference>